<evidence type="ECO:0000256" key="1">
    <source>
        <dbReference type="SAM" id="MobiDB-lite"/>
    </source>
</evidence>
<comment type="caution">
    <text evidence="2">The sequence shown here is derived from an EMBL/GenBank/DDBJ whole genome shotgun (WGS) entry which is preliminary data.</text>
</comment>
<dbReference type="Proteomes" id="UP001642540">
    <property type="component" value="Unassembled WGS sequence"/>
</dbReference>
<sequence length="400" mass="44319">MMGDPLLQLVEKRLQSSLVLQVLNSSSNTESTCNSSTKSPPPLTNLNTPDGSPVVHLFEISSELDKTLNWRGNSHNQKFVVITLNGSIMVYDTMFRRVLWKTQTNLERLSWGEFICEKEESTSSSLLIYSRQSGLYQIQLQEEEDEQEHPPQPQLIPSETHVGFCKPYLSKTNQNLIVPIETDKIGLYAIGQGQNQPEISTCFTFSSTVMSLKEITNDEDEEGSKYVMVTTEDGFVNVLKCEKDDSTSGWKGVLVSKLILPNQSQGICIEEDETTSIFVIGTNLKAIYLLKWTLKENILQPVGKKLLPTEGVSCLALQKGEGDKLLGAGCFDGTIRLFSFPKMTQISSISYHTSQINTLLFISEKVVKKNSKVGNGKTFLLCGASNSGSLSVWNAPALPI</sequence>
<name>A0ABP1PJK0_9HEXA</name>
<evidence type="ECO:0008006" key="4">
    <source>
        <dbReference type="Google" id="ProtNLM"/>
    </source>
</evidence>
<dbReference type="SUPFAM" id="SSF50978">
    <property type="entry name" value="WD40 repeat-like"/>
    <property type="match status" value="1"/>
</dbReference>
<accession>A0ABP1PJK0</accession>
<evidence type="ECO:0000313" key="2">
    <source>
        <dbReference type="EMBL" id="CAL8068927.1"/>
    </source>
</evidence>
<dbReference type="InterPro" id="IPR036322">
    <property type="entry name" value="WD40_repeat_dom_sf"/>
</dbReference>
<feature type="compositionally biased region" description="Low complexity" evidence="1">
    <location>
        <begin position="27"/>
        <end position="38"/>
    </location>
</feature>
<evidence type="ECO:0000313" key="3">
    <source>
        <dbReference type="Proteomes" id="UP001642540"/>
    </source>
</evidence>
<organism evidence="2 3">
    <name type="scientific">Orchesella dallaii</name>
    <dbReference type="NCBI Taxonomy" id="48710"/>
    <lineage>
        <taxon>Eukaryota</taxon>
        <taxon>Metazoa</taxon>
        <taxon>Ecdysozoa</taxon>
        <taxon>Arthropoda</taxon>
        <taxon>Hexapoda</taxon>
        <taxon>Collembola</taxon>
        <taxon>Entomobryomorpha</taxon>
        <taxon>Entomobryoidea</taxon>
        <taxon>Orchesellidae</taxon>
        <taxon>Orchesellinae</taxon>
        <taxon>Orchesella</taxon>
    </lineage>
</organism>
<protein>
    <recommendedName>
        <fullName evidence="4">Guanine nucleotide-binding protein subunit beta-like protein 1</fullName>
    </recommendedName>
</protein>
<dbReference type="Gene3D" id="2.130.10.10">
    <property type="entry name" value="YVTN repeat-like/Quinoprotein amine dehydrogenase"/>
    <property type="match status" value="1"/>
</dbReference>
<reference evidence="2 3" key="1">
    <citation type="submission" date="2024-08" db="EMBL/GenBank/DDBJ databases">
        <authorList>
            <person name="Cucini C."/>
            <person name="Frati F."/>
        </authorList>
    </citation>
    <scope>NUCLEOTIDE SEQUENCE [LARGE SCALE GENOMIC DNA]</scope>
</reference>
<dbReference type="InterPro" id="IPR015943">
    <property type="entry name" value="WD40/YVTN_repeat-like_dom_sf"/>
</dbReference>
<dbReference type="EMBL" id="CAXLJM020000002">
    <property type="protein sequence ID" value="CAL8068927.1"/>
    <property type="molecule type" value="Genomic_DNA"/>
</dbReference>
<proteinExistence type="predicted"/>
<keyword evidence="3" id="KW-1185">Reference proteome</keyword>
<feature type="region of interest" description="Disordered" evidence="1">
    <location>
        <begin position="27"/>
        <end position="48"/>
    </location>
</feature>
<gene>
    <name evidence="2" type="ORF">ODALV1_LOCUS532</name>
</gene>